<dbReference type="InterPro" id="IPR027417">
    <property type="entry name" value="P-loop_NTPase"/>
</dbReference>
<evidence type="ECO:0000313" key="2">
    <source>
        <dbReference type="Proteomes" id="UP000838756"/>
    </source>
</evidence>
<name>A0A8S4QCJ2_9NEOP</name>
<dbReference type="SUPFAM" id="SSF52540">
    <property type="entry name" value="P-loop containing nucleoside triphosphate hydrolases"/>
    <property type="match status" value="1"/>
</dbReference>
<evidence type="ECO:0000313" key="1">
    <source>
        <dbReference type="EMBL" id="CAH2208022.1"/>
    </source>
</evidence>
<organism evidence="1 2">
    <name type="scientific">Pararge aegeria aegeria</name>
    <dbReference type="NCBI Taxonomy" id="348720"/>
    <lineage>
        <taxon>Eukaryota</taxon>
        <taxon>Metazoa</taxon>
        <taxon>Ecdysozoa</taxon>
        <taxon>Arthropoda</taxon>
        <taxon>Hexapoda</taxon>
        <taxon>Insecta</taxon>
        <taxon>Pterygota</taxon>
        <taxon>Neoptera</taxon>
        <taxon>Endopterygota</taxon>
        <taxon>Lepidoptera</taxon>
        <taxon>Glossata</taxon>
        <taxon>Ditrysia</taxon>
        <taxon>Papilionoidea</taxon>
        <taxon>Nymphalidae</taxon>
        <taxon>Satyrinae</taxon>
        <taxon>Satyrini</taxon>
        <taxon>Parargina</taxon>
        <taxon>Pararge</taxon>
    </lineage>
</organism>
<dbReference type="EMBL" id="CAKXAJ010002005">
    <property type="protein sequence ID" value="CAH2208022.1"/>
    <property type="molecule type" value="Genomic_DNA"/>
</dbReference>
<proteinExistence type="predicted"/>
<dbReference type="Gene3D" id="3.40.50.300">
    <property type="entry name" value="P-loop containing nucleotide triphosphate hydrolases"/>
    <property type="match status" value="1"/>
</dbReference>
<gene>
    <name evidence="1" type="primary">jg22558</name>
    <name evidence="1" type="ORF">PAEG_LOCUS639</name>
</gene>
<comment type="caution">
    <text evidence="1">The sequence shown here is derived from an EMBL/GenBank/DDBJ whole genome shotgun (WGS) entry which is preliminary data.</text>
</comment>
<dbReference type="Proteomes" id="UP000838756">
    <property type="component" value="Unassembled WGS sequence"/>
</dbReference>
<reference evidence="1" key="1">
    <citation type="submission" date="2022-03" db="EMBL/GenBank/DDBJ databases">
        <authorList>
            <person name="Lindestad O."/>
        </authorList>
    </citation>
    <scope>NUCLEOTIDE SEQUENCE</scope>
</reference>
<dbReference type="AlphaFoldDB" id="A0A8S4QCJ2"/>
<keyword evidence="2" id="KW-1185">Reference proteome</keyword>
<accession>A0A8S4QCJ2</accession>
<protein>
    <submittedName>
        <fullName evidence="1">Jg22558 protein</fullName>
    </submittedName>
</protein>
<sequence>MFTFEMGPCEGAVIRLRVPFSRDRLVHQISATAGITRITEEHIGLLLALDMPLFAVLNKCELAPGAVGPLLVRLARLLEPANKVASSKQACLSRSVHYATRWRHQYPASCCISRSPTLVIPS</sequence>